<dbReference type="GeneID" id="26643670"/>
<dbReference type="EMBL" id="HQ630627">
    <property type="protein sequence ID" value="AEH03565.1"/>
    <property type="molecule type" value="Genomic_DNA"/>
</dbReference>
<organismHost>
    <name type="scientific">Pseudomonas aeruginosa</name>
    <dbReference type="NCBI Taxonomy" id="287"/>
</organismHost>
<dbReference type="KEGG" id="vg:26643670"/>
<organism evidence="1 2">
    <name type="scientific">Pseudomonas phage PhiPA3</name>
    <name type="common">Pseudomonas aeruginosa phage PhiPA3</name>
    <dbReference type="NCBI Taxonomy" id="998086"/>
    <lineage>
        <taxon>Viruses</taxon>
        <taxon>Duplodnaviria</taxon>
        <taxon>Heunggongvirae</taxon>
        <taxon>Uroviricota</taxon>
        <taxon>Caudoviricetes</taxon>
        <taxon>Chimalliviridae</taxon>
        <taxon>Miltoncavirus</taxon>
        <taxon>Miltoncavirus PhiPA3</taxon>
    </lineage>
</organism>
<dbReference type="RefSeq" id="YP_009217221.1">
    <property type="nucleotide sequence ID" value="NC_028999.1"/>
</dbReference>
<protein>
    <submittedName>
        <fullName evidence="1">Uncharacterized protein 142</fullName>
    </submittedName>
</protein>
<sequence>MKLIKQEDGTFKAIVEWEVLRQHMVESLRSDPFIPDELKDAIVERNRQKNLLTIFENSSLRKRIDLQYMLAEFNTPDLQHYYKAYERAARLMYTDINRGCAAVTGYEIINNSALMLGPRLEFNLSGAGFMARDMYRVYDLGVELNLDFRFILNQDFDLFDIYGVDIRLG</sequence>
<evidence type="ECO:0000313" key="2">
    <source>
        <dbReference type="Proteomes" id="UP000008388"/>
    </source>
</evidence>
<evidence type="ECO:0000313" key="1">
    <source>
        <dbReference type="EMBL" id="AEH03565.1"/>
    </source>
</evidence>
<gene>
    <name evidence="1" type="primary">142</name>
</gene>
<keyword evidence="2" id="KW-1185">Reference proteome</keyword>
<proteinExistence type="predicted"/>
<reference evidence="1 2" key="1">
    <citation type="journal article" date="2011" name="Microbiology">
        <title>The Pseudomonas aeruginosa generalized transducing phage phiPA3 is a new member of the phiKZ-like group of 'jumbo' phages, and infects model laboratory strains and clinical isolates from cystic fibrosis patients.</title>
        <authorList>
            <person name="Monson R."/>
            <person name="Foulds I."/>
            <person name="Foweraker J."/>
            <person name="Welch M."/>
            <person name="Salmond G.P."/>
        </authorList>
    </citation>
    <scope>NUCLEOTIDE SEQUENCE [LARGE SCALE GENOMIC DNA]</scope>
</reference>
<dbReference type="Proteomes" id="UP000008388">
    <property type="component" value="Segment"/>
</dbReference>
<name>F8SK15_BPPA3</name>
<accession>F8SK15</accession>